<proteinExistence type="inferred from homology"/>
<evidence type="ECO:0000256" key="4">
    <source>
        <dbReference type="PROSITE-ProRule" id="PRU00221"/>
    </source>
</evidence>
<dbReference type="Proteomes" id="UP001140091">
    <property type="component" value="Unassembled WGS sequence"/>
</dbReference>
<dbReference type="EMBL" id="JANBPK010000750">
    <property type="protein sequence ID" value="KAJ2933141.1"/>
    <property type="molecule type" value="Genomic_DNA"/>
</dbReference>
<evidence type="ECO:0000256" key="5">
    <source>
        <dbReference type="RuleBase" id="RU369067"/>
    </source>
</evidence>
<keyword evidence="6" id="KW-0175">Coiled coil</keyword>
<gene>
    <name evidence="8" type="ORF">H1R20_g3946</name>
</gene>
<dbReference type="GO" id="GO:0005656">
    <property type="term" value="C:nuclear pre-replicative complex"/>
    <property type="evidence" value="ECO:0007669"/>
    <property type="project" value="TreeGrafter"/>
</dbReference>
<keyword evidence="9" id="KW-1185">Reference proteome</keyword>
<reference evidence="8" key="1">
    <citation type="submission" date="2022-06" db="EMBL/GenBank/DDBJ databases">
        <title>Genome Sequence of Candolleomyces eurysporus.</title>
        <authorList>
            <person name="Buettner E."/>
        </authorList>
    </citation>
    <scope>NUCLEOTIDE SEQUENCE</scope>
    <source>
        <strain evidence="8">VTCC 930004</strain>
    </source>
</reference>
<dbReference type="PANTHER" id="PTHR18763">
    <property type="entry name" value="WD-REPEAT PROTEIN 18"/>
    <property type="match status" value="1"/>
</dbReference>
<dbReference type="InterPro" id="IPR001680">
    <property type="entry name" value="WD40_rpt"/>
</dbReference>
<dbReference type="OrthoDB" id="756370at2759"/>
<dbReference type="PROSITE" id="PS50082">
    <property type="entry name" value="WD_REPEATS_2"/>
    <property type="match status" value="1"/>
</dbReference>
<dbReference type="SUPFAM" id="SSF50978">
    <property type="entry name" value="WD40 repeat-like"/>
    <property type="match status" value="1"/>
</dbReference>
<evidence type="ECO:0000256" key="7">
    <source>
        <dbReference type="SAM" id="MobiDB-lite"/>
    </source>
</evidence>
<dbReference type="GO" id="GO:0006364">
    <property type="term" value="P:rRNA processing"/>
    <property type="evidence" value="ECO:0007669"/>
    <property type="project" value="UniProtKB-UniRule"/>
</dbReference>
<evidence type="ECO:0000313" key="8">
    <source>
        <dbReference type="EMBL" id="KAJ2933141.1"/>
    </source>
</evidence>
<evidence type="ECO:0000256" key="6">
    <source>
        <dbReference type="SAM" id="Coils"/>
    </source>
</evidence>
<comment type="subcellular location">
    <subcellularLocation>
        <location evidence="5">Nucleus</location>
    </subcellularLocation>
</comment>
<dbReference type="AlphaFoldDB" id="A0A9W8MJN5"/>
<dbReference type="InterPro" id="IPR045227">
    <property type="entry name" value="WDR18/Ipi3/RID3"/>
</dbReference>
<comment type="function">
    <text evidence="5">Component of the RIX1 complex required for processing of ITS2 sequences from 35S pre-rRNA.</text>
</comment>
<protein>
    <recommendedName>
        <fullName evidence="5">Pre-rRNA-processing protein IPI3</fullName>
    </recommendedName>
</protein>
<feature type="coiled-coil region" evidence="6">
    <location>
        <begin position="243"/>
        <end position="270"/>
    </location>
</feature>
<keyword evidence="2 4" id="KW-0853">WD repeat</keyword>
<dbReference type="PANTHER" id="PTHR18763:SF0">
    <property type="entry name" value="WD REPEAT-CONTAINING PROTEIN 18"/>
    <property type="match status" value="1"/>
</dbReference>
<keyword evidence="5" id="KW-0539">Nucleus</keyword>
<comment type="subunit">
    <text evidence="5">Component of the RIX1 complex, composed of IPI1, RIX1/IPI2 and IPI3 in a 1:2:2 stoichiometry. The complex interacts (via RIX1) with MDN1 (via its hexameric AAA ATPase ring) and the pre-60S ribosome particles.</text>
</comment>
<sequence>MTASADHSVKIWDLGTKSLLTTFQFPESISLLAWDVTERFFFAISSTGSIYQINLFRQKPRFGGHAMQAIGGLGANDVVRIDEEYLQAQKKRLVHVGQVVSSATISLSSTWLLVGTVDGQIHIYDIPSHQLLRSISTHKGFSISHLQTMMKPPDLSGHVSVDFKVGASADLKDTIPVKPVVPFQRTRDAKAREAHEVLVLLKNKTAPPPDFCGFYESEDFLKEHAFFVQPVSTNNSSSSATNTASLQSRVQDLEYEVEQLRVQLSKAKGVNDAMWDTVVQRFVDQGGSNGGTSSEAEDPEDSKRNHKRGRTGN</sequence>
<feature type="non-terminal residue" evidence="8">
    <location>
        <position position="313"/>
    </location>
</feature>
<dbReference type="InterPro" id="IPR036322">
    <property type="entry name" value="WD40_repeat_dom_sf"/>
</dbReference>
<feature type="repeat" description="WD" evidence="4">
    <location>
        <begin position="1"/>
        <end position="22"/>
    </location>
</feature>
<evidence type="ECO:0000256" key="1">
    <source>
        <dbReference type="ARBA" id="ARBA00010143"/>
    </source>
</evidence>
<evidence type="ECO:0000313" key="9">
    <source>
        <dbReference type="Proteomes" id="UP001140091"/>
    </source>
</evidence>
<accession>A0A9W8MJN5</accession>
<feature type="compositionally biased region" description="Basic residues" evidence="7">
    <location>
        <begin position="304"/>
        <end position="313"/>
    </location>
</feature>
<comment type="caution">
    <text evidence="8">The sequence shown here is derived from an EMBL/GenBank/DDBJ whole genome shotgun (WGS) entry which is preliminary data.</text>
</comment>
<dbReference type="GO" id="GO:0120330">
    <property type="term" value="C:rixosome complex"/>
    <property type="evidence" value="ECO:0007669"/>
    <property type="project" value="UniProtKB-UniRule"/>
</dbReference>
<evidence type="ECO:0000256" key="2">
    <source>
        <dbReference type="ARBA" id="ARBA00022574"/>
    </source>
</evidence>
<keyword evidence="5" id="KW-0698">rRNA processing</keyword>
<name>A0A9W8MJN5_9AGAR</name>
<evidence type="ECO:0000256" key="3">
    <source>
        <dbReference type="ARBA" id="ARBA00022737"/>
    </source>
</evidence>
<comment type="similarity">
    <text evidence="1 5">Belongs to the WD repeat IPI3/WDR18 family.</text>
</comment>
<dbReference type="Gene3D" id="2.130.10.10">
    <property type="entry name" value="YVTN repeat-like/Quinoprotein amine dehydrogenase"/>
    <property type="match status" value="2"/>
</dbReference>
<dbReference type="GO" id="GO:0006261">
    <property type="term" value="P:DNA-templated DNA replication"/>
    <property type="evidence" value="ECO:0007669"/>
    <property type="project" value="TreeGrafter"/>
</dbReference>
<keyword evidence="3" id="KW-0677">Repeat</keyword>
<dbReference type="InterPro" id="IPR015943">
    <property type="entry name" value="WD40/YVTN_repeat-like_dom_sf"/>
</dbReference>
<organism evidence="8 9">
    <name type="scientific">Candolleomyces eurysporus</name>
    <dbReference type="NCBI Taxonomy" id="2828524"/>
    <lineage>
        <taxon>Eukaryota</taxon>
        <taxon>Fungi</taxon>
        <taxon>Dikarya</taxon>
        <taxon>Basidiomycota</taxon>
        <taxon>Agaricomycotina</taxon>
        <taxon>Agaricomycetes</taxon>
        <taxon>Agaricomycetidae</taxon>
        <taxon>Agaricales</taxon>
        <taxon>Agaricineae</taxon>
        <taxon>Psathyrellaceae</taxon>
        <taxon>Candolleomyces</taxon>
    </lineage>
</organism>
<feature type="region of interest" description="Disordered" evidence="7">
    <location>
        <begin position="284"/>
        <end position="313"/>
    </location>
</feature>